<dbReference type="GO" id="GO:0035091">
    <property type="term" value="F:phosphatidylinositol binding"/>
    <property type="evidence" value="ECO:0007669"/>
    <property type="project" value="InterPro"/>
</dbReference>
<reference evidence="8" key="1">
    <citation type="submission" date="2016-11" db="UniProtKB">
        <authorList>
            <consortium name="WormBaseParasite"/>
        </authorList>
    </citation>
    <scope>IDENTIFICATION</scope>
</reference>
<dbReference type="Pfam" id="PF02194">
    <property type="entry name" value="PXA"/>
    <property type="match status" value="1"/>
</dbReference>
<dbReference type="AlphaFoldDB" id="A0A1I7SW93"/>
<keyword evidence="1" id="KW-0472">Membrane</keyword>
<dbReference type="Gene3D" id="3.30.1520.10">
    <property type="entry name" value="Phox-like domain"/>
    <property type="match status" value="1"/>
</dbReference>
<dbReference type="InterPro" id="IPR003114">
    <property type="entry name" value="Phox_assoc"/>
</dbReference>
<protein>
    <submittedName>
        <fullName evidence="5">(pine wood nematode) hypothetical protein</fullName>
    </submittedName>
</protein>
<evidence type="ECO:0000313" key="6">
    <source>
        <dbReference type="Proteomes" id="UP000095284"/>
    </source>
</evidence>
<dbReference type="InterPro" id="IPR044926">
    <property type="entry name" value="RGS_subdomain_2"/>
</dbReference>
<dbReference type="SMR" id="A0A1I7SW93"/>
<dbReference type="WBParaSite" id="BXY_1732400.1">
    <property type="protein sequence ID" value="BXY_1732400.1"/>
    <property type="gene ID" value="BXY_1732400"/>
</dbReference>
<evidence type="ECO:0000313" key="7">
    <source>
        <dbReference type="Proteomes" id="UP000659654"/>
    </source>
</evidence>
<name>A0A1I7SW93_BURXY</name>
<dbReference type="SMART" id="SM00312">
    <property type="entry name" value="PX"/>
    <property type="match status" value="1"/>
</dbReference>
<keyword evidence="1" id="KW-0812">Transmembrane</keyword>
<evidence type="ECO:0000259" key="3">
    <source>
        <dbReference type="PROSITE" id="PS50195"/>
    </source>
</evidence>
<sequence length="883" mass="101785">MNENLLKVLIPTSVCLFALFWKWPLLSVACFFTAATVFWLGYDFLSDDGKRNKFDLALSKYLSHQEHPKDDKAEQFLKTAPWCGIELPEKLNSKLEELILFLISDYVDRWYKKEISADNTFLVEIKYQIRYGAAVAFRALRGYDIVMLIEKDVLPIVALHLAKRLKNRDENHNTHLAVTHDKNFEIYLREVADILVIRLFDESRIGGVEMDSDAPRMSGREWPSETCRHFLRELFLSAVLKPLIEFISDPDNINNIVISASKAGTIQTSLKDDPHVPFLQTLTQYSLYDTPDSLLMLNLKDLSKNHHLVQEFYAYLKDAHGPVYWLDFFFAIEELLHDLHGHDRSEDDLIKGANSLYNIYIDPLSKKSVQLLSQQLRDCAKRAINEKNVKDLNVICEQMYKELYQELNYSFVVPFCQSESYLRSLCGTTVDGIDILKERESTSGEDKDTFIKPVVEEEAKAVDAIDASFLDVDNALVDDPIDMKNWTVTISAIEPKKKFGTGKVYYVYRIDVNRNEETEVEDIDLGIDPLTMNDLDDSDDDFVDCAREEKMSQLPSKWSITRTYDEFFVFESKLLRFYGPEALSVKAPDRKMFCPRSRMFLESQRDYLERYLYQLLQRPWMRKSMLVYLFLTNPSDSGFESGLINAKKMNPIKSMKKMADSLETDRKQYLKPFVLRLLAQCLANENEYAVTETAATVKYTSSTETDYWKDEFSSICCHNFTTPFEYYNEKSQRTIKEVEDGISSFLALILTDLYSNSAISACFIRVISRIFPLTANVLIRNAIKGVVNKVLTPESAYSLADSLYKLVYHKETQVITEEEKRDNYSAAKKVVLGLLKHAKLNNLESLNTVILDIFNILQSQTDNKQLVLVCLDLLVTKITAKSS</sequence>
<dbReference type="InterPro" id="IPR036871">
    <property type="entry name" value="PX_dom_sf"/>
</dbReference>
<feature type="transmembrane region" description="Helical" evidence="1">
    <location>
        <begin position="20"/>
        <end position="42"/>
    </location>
</feature>
<dbReference type="Gene3D" id="1.10.167.10">
    <property type="entry name" value="Regulator of G-protein Signalling 4, domain 2"/>
    <property type="match status" value="1"/>
</dbReference>
<dbReference type="OrthoDB" id="5957963at2759"/>
<dbReference type="InterPro" id="IPR001683">
    <property type="entry name" value="PX_dom"/>
</dbReference>
<dbReference type="Proteomes" id="UP000582659">
    <property type="component" value="Unassembled WGS sequence"/>
</dbReference>
<dbReference type="SUPFAM" id="SSF48097">
    <property type="entry name" value="Regulator of G-protein signaling, RGS"/>
    <property type="match status" value="1"/>
</dbReference>
<evidence type="ECO:0000313" key="8">
    <source>
        <dbReference type="WBParaSite" id="BXY_1732400.1"/>
    </source>
</evidence>
<feature type="domain" description="PXA" evidence="4">
    <location>
        <begin position="88"/>
        <end position="264"/>
    </location>
</feature>
<organism evidence="6 8">
    <name type="scientific">Bursaphelenchus xylophilus</name>
    <name type="common">Pinewood nematode worm</name>
    <name type="synonym">Aphelenchoides xylophilus</name>
    <dbReference type="NCBI Taxonomy" id="6326"/>
    <lineage>
        <taxon>Eukaryota</taxon>
        <taxon>Metazoa</taxon>
        <taxon>Ecdysozoa</taxon>
        <taxon>Nematoda</taxon>
        <taxon>Chromadorea</taxon>
        <taxon>Rhabditida</taxon>
        <taxon>Tylenchina</taxon>
        <taxon>Tylenchomorpha</taxon>
        <taxon>Aphelenchoidea</taxon>
        <taxon>Aphelenchoididae</taxon>
        <taxon>Bursaphelenchus</taxon>
    </lineage>
</organism>
<dbReference type="InterPro" id="IPR016137">
    <property type="entry name" value="RGS"/>
</dbReference>
<dbReference type="SMART" id="SM00313">
    <property type="entry name" value="PXA"/>
    <property type="match status" value="1"/>
</dbReference>
<keyword evidence="1" id="KW-1133">Transmembrane helix</keyword>
<dbReference type="PROSITE" id="PS51207">
    <property type="entry name" value="PXA"/>
    <property type="match status" value="1"/>
</dbReference>
<gene>
    <name evidence="5" type="ORF">BXYJ_LOCUS4420</name>
</gene>
<evidence type="ECO:0000313" key="5">
    <source>
        <dbReference type="EMBL" id="CAD5216219.1"/>
    </source>
</evidence>
<dbReference type="Proteomes" id="UP000095284">
    <property type="component" value="Unplaced"/>
</dbReference>
<dbReference type="Pfam" id="PF00615">
    <property type="entry name" value="RGS"/>
    <property type="match status" value="1"/>
</dbReference>
<proteinExistence type="predicted"/>
<dbReference type="InterPro" id="IPR036305">
    <property type="entry name" value="RGS_sf"/>
</dbReference>
<accession>A0A1I7SW93</accession>
<evidence type="ECO:0000259" key="2">
    <source>
        <dbReference type="PROSITE" id="PS50132"/>
    </source>
</evidence>
<keyword evidence="7" id="KW-1185">Reference proteome</keyword>
<dbReference type="Proteomes" id="UP000659654">
    <property type="component" value="Unassembled WGS sequence"/>
</dbReference>
<dbReference type="SUPFAM" id="SSF64268">
    <property type="entry name" value="PX domain"/>
    <property type="match status" value="1"/>
</dbReference>
<evidence type="ECO:0000259" key="4">
    <source>
        <dbReference type="PROSITE" id="PS51207"/>
    </source>
</evidence>
<dbReference type="SMART" id="SM00315">
    <property type="entry name" value="RGS"/>
    <property type="match status" value="1"/>
</dbReference>
<feature type="domain" description="RGS" evidence="2">
    <location>
        <begin position="298"/>
        <end position="425"/>
    </location>
</feature>
<dbReference type="PROSITE" id="PS50195">
    <property type="entry name" value="PX"/>
    <property type="match status" value="1"/>
</dbReference>
<dbReference type="PROSITE" id="PS50132">
    <property type="entry name" value="RGS"/>
    <property type="match status" value="1"/>
</dbReference>
<dbReference type="PANTHER" id="PTHR22775">
    <property type="entry name" value="SORTING NEXIN"/>
    <property type="match status" value="1"/>
</dbReference>
<dbReference type="EMBL" id="CAJFDI010000002">
    <property type="protein sequence ID" value="CAD5216219.1"/>
    <property type="molecule type" value="Genomic_DNA"/>
</dbReference>
<dbReference type="PANTHER" id="PTHR22775:SF3">
    <property type="entry name" value="SORTING NEXIN-13"/>
    <property type="match status" value="1"/>
</dbReference>
<evidence type="ECO:0000256" key="1">
    <source>
        <dbReference type="SAM" id="Phobius"/>
    </source>
</evidence>
<dbReference type="EMBL" id="CAJFCV020000002">
    <property type="protein sequence ID" value="CAG9099032.1"/>
    <property type="molecule type" value="Genomic_DNA"/>
</dbReference>
<feature type="domain" description="PX" evidence="3">
    <location>
        <begin position="486"/>
        <end position="638"/>
    </location>
</feature>
<dbReference type="Pfam" id="PF00787">
    <property type="entry name" value="PX"/>
    <property type="match status" value="1"/>
</dbReference>
<dbReference type="eggNOG" id="KOG2101">
    <property type="taxonomic scope" value="Eukaryota"/>
</dbReference>
<reference evidence="5" key="2">
    <citation type="submission" date="2020-09" db="EMBL/GenBank/DDBJ databases">
        <authorList>
            <person name="Kikuchi T."/>
        </authorList>
    </citation>
    <scope>NUCLEOTIDE SEQUENCE</scope>
    <source>
        <strain evidence="5">Ka4C1</strain>
    </source>
</reference>